<dbReference type="PANTHER" id="PTHR25462">
    <property type="entry name" value="BONUS, ISOFORM C-RELATED"/>
    <property type="match status" value="1"/>
</dbReference>
<evidence type="ECO:0000259" key="3">
    <source>
        <dbReference type="PROSITE" id="PS50119"/>
    </source>
</evidence>
<dbReference type="Proteomes" id="UP000596742">
    <property type="component" value="Unassembled WGS sequence"/>
</dbReference>
<comment type="caution">
    <text evidence="4">The sequence shown here is derived from an EMBL/GenBank/DDBJ whole genome shotgun (WGS) entry which is preliminary data.</text>
</comment>
<dbReference type="Gene3D" id="3.30.160.60">
    <property type="entry name" value="Classic Zinc Finger"/>
    <property type="match status" value="1"/>
</dbReference>
<evidence type="ECO:0000313" key="5">
    <source>
        <dbReference type="Proteomes" id="UP000596742"/>
    </source>
</evidence>
<keyword evidence="1" id="KW-0862">Zinc</keyword>
<reference evidence="4" key="1">
    <citation type="submission" date="2018-11" db="EMBL/GenBank/DDBJ databases">
        <authorList>
            <person name="Alioto T."/>
            <person name="Alioto T."/>
        </authorList>
    </citation>
    <scope>NUCLEOTIDE SEQUENCE</scope>
</reference>
<proteinExistence type="predicted"/>
<feature type="coiled-coil region" evidence="2">
    <location>
        <begin position="144"/>
        <end position="218"/>
    </location>
</feature>
<protein>
    <recommendedName>
        <fullName evidence="3">B box-type domain-containing protein</fullName>
    </recommendedName>
</protein>
<evidence type="ECO:0000313" key="4">
    <source>
        <dbReference type="EMBL" id="VDI00232.1"/>
    </source>
</evidence>
<dbReference type="InterPro" id="IPR011042">
    <property type="entry name" value="6-blade_b-propeller_TolB-like"/>
</dbReference>
<name>A0A8B6C559_MYTGA</name>
<keyword evidence="5" id="KW-1185">Reference proteome</keyword>
<feature type="domain" description="B box-type" evidence="3">
    <location>
        <begin position="3"/>
        <end position="53"/>
    </location>
</feature>
<sequence length="561" mass="63437">MTSKPVPCGPCKQGKINTEADIWCNTCDEGLCSTCASHHKRIKSSGDHKTIDIQTYTSYKPPTVLIKTECDAHSQQLNLYCPSHLMPCCDECISTSHSKCTGITSLAIVVEKTKIDKSKESVEKDISSITHFLDKLVNSKSENINRGEKQYESIKNSVSKIRNEINKHLDNLEEKLCKEADTVWSQEKSKLTSFITEIEDKTKQLKEMQDDLKTVTKHTSKLQSFLGVHLIEQKVHQCQRYVEEIEDSVRDSEVSIKIKQNVEIEKILKELQLITSFGEVMVVKAEMSLKRQSSVRREAQMELQEQSNIENMTINIETPIDINIIGSIRNIICLMDGRVIICIGDGDVYLFTSEGKLEKEIHISGAVKSVSQIDLDNIAFAFNSYIKLFNMKKETVTKFIKLNKACFDLSFFNNSLAVSLNYDEIRIIDMEGNTLKSIQIESKSCLRHIVYCKDRVIYSDQGSKTVSCVNESGKQIWQRDLSGPNGLCVDTYGNIFVADTSSQSGGIIAISKDGKDSKTLIREEDIGFWPGLICFDKNKKSSGFICELSRKRFTRFNLSHD</sequence>
<accession>A0A8B6C559</accession>
<dbReference type="PANTHER" id="PTHR25462:SF296">
    <property type="entry name" value="MEIOTIC P26, ISOFORM F"/>
    <property type="match status" value="1"/>
</dbReference>
<keyword evidence="1" id="KW-0479">Metal-binding</keyword>
<dbReference type="EMBL" id="UYJE01001223">
    <property type="protein sequence ID" value="VDI00232.1"/>
    <property type="molecule type" value="Genomic_DNA"/>
</dbReference>
<dbReference type="SUPFAM" id="SSF50969">
    <property type="entry name" value="YVTN repeat-like/Quinoprotein amine dehydrogenase"/>
    <property type="match status" value="1"/>
</dbReference>
<evidence type="ECO:0000256" key="1">
    <source>
        <dbReference type="PROSITE-ProRule" id="PRU00024"/>
    </source>
</evidence>
<dbReference type="GO" id="GO:0008270">
    <property type="term" value="F:zinc ion binding"/>
    <property type="evidence" value="ECO:0007669"/>
    <property type="project" value="UniProtKB-KW"/>
</dbReference>
<organism evidence="4 5">
    <name type="scientific">Mytilus galloprovincialis</name>
    <name type="common">Mediterranean mussel</name>
    <dbReference type="NCBI Taxonomy" id="29158"/>
    <lineage>
        <taxon>Eukaryota</taxon>
        <taxon>Metazoa</taxon>
        <taxon>Spiralia</taxon>
        <taxon>Lophotrochozoa</taxon>
        <taxon>Mollusca</taxon>
        <taxon>Bivalvia</taxon>
        <taxon>Autobranchia</taxon>
        <taxon>Pteriomorphia</taxon>
        <taxon>Mytilida</taxon>
        <taxon>Mytiloidea</taxon>
        <taxon>Mytilidae</taxon>
        <taxon>Mytilinae</taxon>
        <taxon>Mytilus</taxon>
    </lineage>
</organism>
<dbReference type="OrthoDB" id="6108862at2759"/>
<dbReference type="AlphaFoldDB" id="A0A8B6C559"/>
<dbReference type="InterPro" id="IPR011044">
    <property type="entry name" value="Quino_amine_DH_bsu"/>
</dbReference>
<dbReference type="PROSITE" id="PS50119">
    <property type="entry name" value="ZF_BBOX"/>
    <property type="match status" value="1"/>
</dbReference>
<dbReference type="InterPro" id="IPR000315">
    <property type="entry name" value="Znf_B-box"/>
</dbReference>
<dbReference type="Gene3D" id="2.120.10.30">
    <property type="entry name" value="TolB, C-terminal domain"/>
    <property type="match status" value="1"/>
</dbReference>
<evidence type="ECO:0000256" key="2">
    <source>
        <dbReference type="SAM" id="Coils"/>
    </source>
</evidence>
<keyword evidence="2" id="KW-0175">Coiled coil</keyword>
<dbReference type="InterPro" id="IPR047153">
    <property type="entry name" value="TRIM45/56/19-like"/>
</dbReference>
<gene>
    <name evidence="4" type="ORF">MGAL_10B059736</name>
</gene>
<keyword evidence="1" id="KW-0863">Zinc-finger</keyword>